<dbReference type="EMBL" id="JABEQB010000049">
    <property type="protein sequence ID" value="NNG67960.1"/>
    <property type="molecule type" value="Genomic_DNA"/>
</dbReference>
<evidence type="ECO:0000256" key="1">
    <source>
        <dbReference type="ARBA" id="ARBA00023002"/>
    </source>
</evidence>
<feature type="non-terminal residue" evidence="2">
    <location>
        <position position="1"/>
    </location>
</feature>
<name>A0A7Y2PMQ5_9THEO</name>
<evidence type="ECO:0000313" key="3">
    <source>
        <dbReference type="Proteomes" id="UP000529861"/>
    </source>
</evidence>
<dbReference type="GO" id="GO:0016491">
    <property type="term" value="F:oxidoreductase activity"/>
    <property type="evidence" value="ECO:0007669"/>
    <property type="project" value="UniProtKB-KW"/>
</dbReference>
<gene>
    <name evidence="2" type="ORF">HKI81_12325</name>
</gene>
<dbReference type="InterPro" id="IPR002869">
    <property type="entry name" value="Pyrv_flavodox_OxRed_cen"/>
</dbReference>
<proteinExistence type="predicted"/>
<evidence type="ECO:0000313" key="2">
    <source>
        <dbReference type="EMBL" id="NNG67960.1"/>
    </source>
</evidence>
<dbReference type="Gene3D" id="3.40.920.10">
    <property type="entry name" value="Pyruvate-ferredoxin oxidoreductase, PFOR, domain III"/>
    <property type="match status" value="1"/>
</dbReference>
<organism evidence="2 3">
    <name type="scientific">Caldanaerobacter subterraneus</name>
    <dbReference type="NCBI Taxonomy" id="911092"/>
    <lineage>
        <taxon>Bacteria</taxon>
        <taxon>Bacillati</taxon>
        <taxon>Bacillota</taxon>
        <taxon>Clostridia</taxon>
        <taxon>Thermoanaerobacterales</taxon>
        <taxon>Thermoanaerobacteraceae</taxon>
        <taxon>Caldanaerobacter</taxon>
    </lineage>
</organism>
<protein>
    <submittedName>
        <fullName evidence="2">2-oxoacid:ferredoxin oxidoreductase subunit gamma</fullName>
    </submittedName>
</protein>
<dbReference type="AlphaFoldDB" id="A0A7Y2PMQ5"/>
<dbReference type="SUPFAM" id="SSF53323">
    <property type="entry name" value="Pyruvate-ferredoxin oxidoreductase, PFOR, domain III"/>
    <property type="match status" value="1"/>
</dbReference>
<sequence>VIAELTKIVSEESLEKAVLKRVPAGTEELNRKALEEGFKLGKVKDKWVEQMI</sequence>
<reference evidence="2 3" key="1">
    <citation type="submission" date="2020-04" db="EMBL/GenBank/DDBJ databases">
        <title>Draft genome sequence of Caldanaerobacter sunterraneus. strain 1523vc isolated from Griffin hot spring, Kamchatka, Russia.</title>
        <authorList>
            <person name="Toshchakov S.V."/>
            <person name="Podosokorskaya O.A."/>
            <person name="Kublanov I.V."/>
            <person name="Korzhenkov A."/>
            <person name="Patrushev M.V."/>
        </authorList>
    </citation>
    <scope>NUCLEOTIDE SEQUENCE [LARGE SCALE GENOMIC DNA]</scope>
    <source>
        <strain evidence="2 3">1523vc</strain>
    </source>
</reference>
<keyword evidence="1" id="KW-0560">Oxidoreductase</keyword>
<dbReference type="Proteomes" id="UP000529861">
    <property type="component" value="Unassembled WGS sequence"/>
</dbReference>
<accession>A0A7Y2PMQ5</accession>
<comment type="caution">
    <text evidence="2">The sequence shown here is derived from an EMBL/GenBank/DDBJ whole genome shotgun (WGS) entry which is preliminary data.</text>
</comment>